<keyword evidence="1" id="KW-1133">Transmembrane helix</keyword>
<accession>A0A834NSK7</accession>
<proteinExistence type="predicted"/>
<dbReference type="Proteomes" id="UP000600918">
    <property type="component" value="Unassembled WGS sequence"/>
</dbReference>
<evidence type="ECO:0000313" key="2">
    <source>
        <dbReference type="EMBL" id="KAF7416964.1"/>
    </source>
</evidence>
<keyword evidence="1" id="KW-0812">Transmembrane</keyword>
<dbReference type="EMBL" id="JACSDY010000010">
    <property type="protein sequence ID" value="KAF7416964.1"/>
    <property type="molecule type" value="Genomic_DNA"/>
</dbReference>
<keyword evidence="3" id="KW-1185">Reference proteome</keyword>
<sequence>MFPYRGKKDMSLRSTYDGIELQITLGYVGALYKMHARHAHLFSTLCHMSGAFLKPSRKRGYMPQDTITVELTQIQFECPPGGSSSCSRNVSRSHVVDATDIYRTRGSANCLELFSKYEVISMLNKLPYMYNVLHCRNVVTGKEQTTSLEYYRIPKIWKIRDHPYRLKFYRIAAIKASLLTVGYLYTVLFLVPMYLCLIRFVLPNYMLYECPGDFDHQRRVMSSLDADNTIIT</sequence>
<evidence type="ECO:0000313" key="3">
    <source>
        <dbReference type="Proteomes" id="UP000600918"/>
    </source>
</evidence>
<dbReference type="AlphaFoldDB" id="A0A834NSK7"/>
<keyword evidence="1" id="KW-0472">Membrane</keyword>
<feature type="transmembrane region" description="Helical" evidence="1">
    <location>
        <begin position="176"/>
        <end position="202"/>
    </location>
</feature>
<reference evidence="2" key="1">
    <citation type="journal article" date="2020" name="G3 (Bethesda)">
        <title>High-Quality Assemblies for Three Invasive Social Wasps from the &lt;i&gt;Vespula&lt;/i&gt; Genus.</title>
        <authorList>
            <person name="Harrop T.W.R."/>
            <person name="Guhlin J."/>
            <person name="McLaughlin G.M."/>
            <person name="Permina E."/>
            <person name="Stockwell P."/>
            <person name="Gilligan J."/>
            <person name="Le Lec M.F."/>
            <person name="Gruber M.A.M."/>
            <person name="Quinn O."/>
            <person name="Lovegrove M."/>
            <person name="Duncan E.J."/>
            <person name="Remnant E.J."/>
            <person name="Van Eeckhoven J."/>
            <person name="Graham B."/>
            <person name="Knapp R.A."/>
            <person name="Langford K.W."/>
            <person name="Kronenberg Z."/>
            <person name="Press M.O."/>
            <person name="Eacker S.M."/>
            <person name="Wilson-Rankin E.E."/>
            <person name="Purcell J."/>
            <person name="Lester P.J."/>
            <person name="Dearden P.K."/>
        </authorList>
    </citation>
    <scope>NUCLEOTIDE SEQUENCE</scope>
    <source>
        <strain evidence="2">Volc-1</strain>
    </source>
</reference>
<protein>
    <submittedName>
        <fullName evidence="2">Uncharacterized protein</fullName>
    </submittedName>
</protein>
<organism evidence="2 3">
    <name type="scientific">Vespula pensylvanica</name>
    <name type="common">Western yellow jacket</name>
    <name type="synonym">Wasp</name>
    <dbReference type="NCBI Taxonomy" id="30213"/>
    <lineage>
        <taxon>Eukaryota</taxon>
        <taxon>Metazoa</taxon>
        <taxon>Ecdysozoa</taxon>
        <taxon>Arthropoda</taxon>
        <taxon>Hexapoda</taxon>
        <taxon>Insecta</taxon>
        <taxon>Pterygota</taxon>
        <taxon>Neoptera</taxon>
        <taxon>Endopterygota</taxon>
        <taxon>Hymenoptera</taxon>
        <taxon>Apocrita</taxon>
        <taxon>Aculeata</taxon>
        <taxon>Vespoidea</taxon>
        <taxon>Vespidae</taxon>
        <taxon>Vespinae</taxon>
        <taxon>Vespula</taxon>
    </lineage>
</organism>
<evidence type="ECO:0000256" key="1">
    <source>
        <dbReference type="SAM" id="Phobius"/>
    </source>
</evidence>
<comment type="caution">
    <text evidence="2">The sequence shown here is derived from an EMBL/GenBank/DDBJ whole genome shotgun (WGS) entry which is preliminary data.</text>
</comment>
<name>A0A834NSK7_VESPE</name>
<gene>
    <name evidence="2" type="ORF">H0235_011495</name>
</gene>